<keyword evidence="3" id="KW-1185">Reference proteome</keyword>
<protein>
    <submittedName>
        <fullName evidence="2">HDIG domain-containing protein</fullName>
    </submittedName>
</protein>
<dbReference type="NCBIfam" id="TIGR00277">
    <property type="entry name" value="HDIG"/>
    <property type="match status" value="1"/>
</dbReference>
<dbReference type="Proteomes" id="UP000199556">
    <property type="component" value="Unassembled WGS sequence"/>
</dbReference>
<organism evidence="2 3">
    <name type="scientific">Ectothiorhodospira mobilis</name>
    <dbReference type="NCBI Taxonomy" id="195064"/>
    <lineage>
        <taxon>Bacteria</taxon>
        <taxon>Pseudomonadati</taxon>
        <taxon>Pseudomonadota</taxon>
        <taxon>Gammaproteobacteria</taxon>
        <taxon>Chromatiales</taxon>
        <taxon>Ectothiorhodospiraceae</taxon>
        <taxon>Ectothiorhodospira</taxon>
    </lineage>
</organism>
<dbReference type="OrthoDB" id="9770715at2"/>
<name>A0A1I4PB00_ECTMO</name>
<dbReference type="STRING" id="195064.SAMN05421721_101101"/>
<dbReference type="SUPFAM" id="SSF109604">
    <property type="entry name" value="HD-domain/PDEase-like"/>
    <property type="match status" value="1"/>
</dbReference>
<dbReference type="PROSITE" id="PS51833">
    <property type="entry name" value="HDOD"/>
    <property type="match status" value="1"/>
</dbReference>
<feature type="domain" description="HDOD" evidence="1">
    <location>
        <begin position="15"/>
        <end position="212"/>
    </location>
</feature>
<evidence type="ECO:0000313" key="2">
    <source>
        <dbReference type="EMBL" id="SFM24533.1"/>
    </source>
</evidence>
<dbReference type="PANTHER" id="PTHR33525">
    <property type="match status" value="1"/>
</dbReference>
<sequence>MSLTIEQMVDQATGLVSLPAVAVRLNAMVEDPEATVADIGRLISQDPALTIRLLQVANSPFYGLSHRVDTISRAVNVIGIRQIRDLVLATTVAKAFEGIPNELMSMEDFWRHSIYCGLVARLLAEDTGLRETESVFIGGLLHDIGRLLIFNREPHEAHQAFLLGIAKGGGMPPQRAEREVLGYDHAQVGGALAGHWNLPDNLIHCIRYHHEPMATPEYAQEVALVHIANTVAHMAELDTRDPEDAPPIELGVWERAGLEPSILRSLIERAQQQVVEVEALILDRE</sequence>
<evidence type="ECO:0000313" key="3">
    <source>
        <dbReference type="Proteomes" id="UP000199556"/>
    </source>
</evidence>
<dbReference type="PANTHER" id="PTHR33525:SF3">
    <property type="entry name" value="RIBONUCLEASE Y"/>
    <property type="match status" value="1"/>
</dbReference>
<dbReference type="InterPro" id="IPR013976">
    <property type="entry name" value="HDOD"/>
</dbReference>
<dbReference type="EMBL" id="FOUO01000001">
    <property type="protein sequence ID" value="SFM24533.1"/>
    <property type="molecule type" value="Genomic_DNA"/>
</dbReference>
<dbReference type="Pfam" id="PF08668">
    <property type="entry name" value="HDOD"/>
    <property type="match status" value="1"/>
</dbReference>
<dbReference type="Gene3D" id="1.10.3210.10">
    <property type="entry name" value="Hypothetical protein af1432"/>
    <property type="match status" value="1"/>
</dbReference>
<dbReference type="AlphaFoldDB" id="A0A1I4PB00"/>
<proteinExistence type="predicted"/>
<dbReference type="InterPro" id="IPR006675">
    <property type="entry name" value="HDIG_dom"/>
</dbReference>
<accession>A0A1I4PB00</accession>
<gene>
    <name evidence="2" type="ORF">SAMN05421721_101101</name>
</gene>
<dbReference type="RefSeq" id="WP_090483246.1">
    <property type="nucleotide sequence ID" value="NZ_FOUO01000001.1"/>
</dbReference>
<dbReference type="InterPro" id="IPR052340">
    <property type="entry name" value="RNase_Y/CdgJ"/>
</dbReference>
<reference evidence="2 3" key="1">
    <citation type="submission" date="2016-10" db="EMBL/GenBank/DDBJ databases">
        <authorList>
            <person name="de Groot N.N."/>
        </authorList>
    </citation>
    <scope>NUCLEOTIDE SEQUENCE [LARGE SCALE GENOMIC DNA]</scope>
    <source>
        <strain evidence="2 3">DSM 4180</strain>
    </source>
</reference>
<evidence type="ECO:0000259" key="1">
    <source>
        <dbReference type="PROSITE" id="PS51833"/>
    </source>
</evidence>